<name>A0A5C3KY38_COPMA</name>
<dbReference type="Proteomes" id="UP000307440">
    <property type="component" value="Unassembled WGS sequence"/>
</dbReference>
<proteinExistence type="predicted"/>
<dbReference type="EMBL" id="ML210187">
    <property type="protein sequence ID" value="TFK25362.1"/>
    <property type="molecule type" value="Genomic_DNA"/>
</dbReference>
<evidence type="ECO:0000313" key="2">
    <source>
        <dbReference type="EMBL" id="TFK25362.1"/>
    </source>
</evidence>
<gene>
    <name evidence="2" type="ORF">FA15DRAFT_655181</name>
</gene>
<evidence type="ECO:0000313" key="3">
    <source>
        <dbReference type="Proteomes" id="UP000307440"/>
    </source>
</evidence>
<protein>
    <submittedName>
        <fullName evidence="2">Uncharacterized protein</fullName>
    </submittedName>
</protein>
<reference evidence="2 3" key="1">
    <citation type="journal article" date="2019" name="Nat. Ecol. Evol.">
        <title>Megaphylogeny resolves global patterns of mushroom evolution.</title>
        <authorList>
            <person name="Varga T."/>
            <person name="Krizsan K."/>
            <person name="Foldi C."/>
            <person name="Dima B."/>
            <person name="Sanchez-Garcia M."/>
            <person name="Sanchez-Ramirez S."/>
            <person name="Szollosi G.J."/>
            <person name="Szarkandi J.G."/>
            <person name="Papp V."/>
            <person name="Albert L."/>
            <person name="Andreopoulos W."/>
            <person name="Angelini C."/>
            <person name="Antonin V."/>
            <person name="Barry K.W."/>
            <person name="Bougher N.L."/>
            <person name="Buchanan P."/>
            <person name="Buyck B."/>
            <person name="Bense V."/>
            <person name="Catcheside P."/>
            <person name="Chovatia M."/>
            <person name="Cooper J."/>
            <person name="Damon W."/>
            <person name="Desjardin D."/>
            <person name="Finy P."/>
            <person name="Geml J."/>
            <person name="Haridas S."/>
            <person name="Hughes K."/>
            <person name="Justo A."/>
            <person name="Karasinski D."/>
            <person name="Kautmanova I."/>
            <person name="Kiss B."/>
            <person name="Kocsube S."/>
            <person name="Kotiranta H."/>
            <person name="LaButti K.M."/>
            <person name="Lechner B.E."/>
            <person name="Liimatainen K."/>
            <person name="Lipzen A."/>
            <person name="Lukacs Z."/>
            <person name="Mihaltcheva S."/>
            <person name="Morgado L.N."/>
            <person name="Niskanen T."/>
            <person name="Noordeloos M.E."/>
            <person name="Ohm R.A."/>
            <person name="Ortiz-Santana B."/>
            <person name="Ovrebo C."/>
            <person name="Racz N."/>
            <person name="Riley R."/>
            <person name="Savchenko A."/>
            <person name="Shiryaev A."/>
            <person name="Soop K."/>
            <person name="Spirin V."/>
            <person name="Szebenyi C."/>
            <person name="Tomsovsky M."/>
            <person name="Tulloss R.E."/>
            <person name="Uehling J."/>
            <person name="Grigoriev I.V."/>
            <person name="Vagvolgyi C."/>
            <person name="Papp T."/>
            <person name="Martin F.M."/>
            <person name="Miettinen O."/>
            <person name="Hibbett D.S."/>
            <person name="Nagy L.G."/>
        </authorList>
    </citation>
    <scope>NUCLEOTIDE SEQUENCE [LARGE SCALE GENOMIC DNA]</scope>
    <source>
        <strain evidence="2 3">CBS 121175</strain>
    </source>
</reference>
<feature type="compositionally biased region" description="Basic and acidic residues" evidence="1">
    <location>
        <begin position="111"/>
        <end position="132"/>
    </location>
</feature>
<organism evidence="2 3">
    <name type="scientific">Coprinopsis marcescibilis</name>
    <name type="common">Agaric fungus</name>
    <name type="synonym">Psathyrella marcescibilis</name>
    <dbReference type="NCBI Taxonomy" id="230819"/>
    <lineage>
        <taxon>Eukaryota</taxon>
        <taxon>Fungi</taxon>
        <taxon>Dikarya</taxon>
        <taxon>Basidiomycota</taxon>
        <taxon>Agaricomycotina</taxon>
        <taxon>Agaricomycetes</taxon>
        <taxon>Agaricomycetidae</taxon>
        <taxon>Agaricales</taxon>
        <taxon>Agaricineae</taxon>
        <taxon>Psathyrellaceae</taxon>
        <taxon>Coprinopsis</taxon>
    </lineage>
</organism>
<sequence length="179" mass="20183">MSESKSEAGCGLKAEQPELDCTPGFDLDRQLLVLKIGSTAPIHLSKNSTAHGWVKEETVTVTRKVAPRTLLVARKEDFAEAHELTLLDGFGALTHRERWETSGCWGEESDDRSRAGEKKCSRRVANEQEADRGTTSQPTSLLTTMALQSQRNLNELFHHLRIEAQPQKWHNIWQITSYN</sequence>
<dbReference type="AlphaFoldDB" id="A0A5C3KY38"/>
<keyword evidence="3" id="KW-1185">Reference proteome</keyword>
<feature type="region of interest" description="Disordered" evidence="1">
    <location>
        <begin position="103"/>
        <end position="139"/>
    </location>
</feature>
<evidence type="ECO:0000256" key="1">
    <source>
        <dbReference type="SAM" id="MobiDB-lite"/>
    </source>
</evidence>
<accession>A0A5C3KY38</accession>